<sequence length="297" mass="31330">MSHHETLEIPAQGTWRAITPAGAQALGTVAADPDGTLLVSDFDGTLAPIVPNPEDSRLDPRSGEAFAGLARRVGKVAVVTGREAEVARRLGGFEQLEGFESLVLLGQYGLEEWDASTGEVRVPEAPQSVREALAELADLLADPRLPDFCAGAHLEDKGRAIGVHTRRAADPAACLSWLQAPLAEVANRHGLVLEPGRNVVELRSSSVNKGDAIRTLVERFRPRVVVMMGDDLGDLAAFEAVESLSAQGIVGIRVVAGSAEQPVVARQADVLCGGPEGVASWMEDLLAALPSTSEDSR</sequence>
<dbReference type="GO" id="GO:0046872">
    <property type="term" value="F:metal ion binding"/>
    <property type="evidence" value="ECO:0007669"/>
    <property type="project" value="UniProtKB-KW"/>
</dbReference>
<dbReference type="UniPathway" id="UPA00299"/>
<evidence type="ECO:0000256" key="2">
    <source>
        <dbReference type="ARBA" id="ARBA00024179"/>
    </source>
</evidence>
<evidence type="ECO:0000313" key="5">
    <source>
        <dbReference type="Proteomes" id="UP000188342"/>
    </source>
</evidence>
<evidence type="ECO:0000313" key="4">
    <source>
        <dbReference type="EMBL" id="SJN39802.1"/>
    </source>
</evidence>
<comment type="similarity">
    <text evidence="3">Belongs to the trehalose phosphatase family.</text>
</comment>
<dbReference type="InterPro" id="IPR023214">
    <property type="entry name" value="HAD_sf"/>
</dbReference>
<dbReference type="InterPro" id="IPR036412">
    <property type="entry name" value="HAD-like_sf"/>
</dbReference>
<accession>A0A1R4K6Q0</accession>
<protein>
    <recommendedName>
        <fullName evidence="3">Trehalose 6-phosphate phosphatase</fullName>
        <ecNumber evidence="3">3.1.3.12</ecNumber>
    </recommendedName>
</protein>
<comment type="catalytic activity">
    <reaction evidence="3">
        <text>alpha,alpha-trehalose 6-phosphate + H2O = alpha,alpha-trehalose + phosphate</text>
        <dbReference type="Rhea" id="RHEA:23420"/>
        <dbReference type="ChEBI" id="CHEBI:15377"/>
        <dbReference type="ChEBI" id="CHEBI:16551"/>
        <dbReference type="ChEBI" id="CHEBI:43474"/>
        <dbReference type="ChEBI" id="CHEBI:58429"/>
        <dbReference type="EC" id="3.1.3.12"/>
    </reaction>
</comment>
<evidence type="ECO:0000256" key="3">
    <source>
        <dbReference type="RuleBase" id="RU361117"/>
    </source>
</evidence>
<dbReference type="InterPro" id="IPR003337">
    <property type="entry name" value="Trehalose_PPase"/>
</dbReference>
<dbReference type="PANTHER" id="PTHR43768:SF3">
    <property type="entry name" value="TREHALOSE 6-PHOSPHATE PHOSPHATASE"/>
    <property type="match status" value="1"/>
</dbReference>
<dbReference type="InterPro" id="IPR044651">
    <property type="entry name" value="OTSB-like"/>
</dbReference>
<comment type="pathway">
    <text evidence="3">Glycan biosynthesis; trehalose biosynthesis.</text>
</comment>
<dbReference type="STRING" id="1255658.FM114_11755"/>
<dbReference type="RefSeq" id="WP_094765338.1">
    <property type="nucleotide sequence ID" value="NZ_FUKQ01000044.1"/>
</dbReference>
<dbReference type="OrthoDB" id="9816160at2"/>
<evidence type="ECO:0000256" key="1">
    <source>
        <dbReference type="ARBA" id="ARBA00022801"/>
    </source>
</evidence>
<proteinExistence type="inferred from homology"/>
<organism evidence="4 5">
    <name type="scientific">Luteococcus japonicus LSP_Lj1</name>
    <dbReference type="NCBI Taxonomy" id="1255658"/>
    <lineage>
        <taxon>Bacteria</taxon>
        <taxon>Bacillati</taxon>
        <taxon>Actinomycetota</taxon>
        <taxon>Actinomycetes</taxon>
        <taxon>Propionibacteriales</taxon>
        <taxon>Propionibacteriaceae</taxon>
        <taxon>Luteococcus</taxon>
    </lineage>
</organism>
<keyword evidence="1 3" id="KW-0378">Hydrolase</keyword>
<dbReference type="SUPFAM" id="SSF56784">
    <property type="entry name" value="HAD-like"/>
    <property type="match status" value="1"/>
</dbReference>
<dbReference type="Pfam" id="PF02358">
    <property type="entry name" value="Trehalose_PPase"/>
    <property type="match status" value="1"/>
</dbReference>
<dbReference type="Proteomes" id="UP000188342">
    <property type="component" value="Unassembled WGS sequence"/>
</dbReference>
<reference evidence="4 5" key="1">
    <citation type="submission" date="2017-02" db="EMBL/GenBank/DDBJ databases">
        <authorList>
            <person name="Peterson S.W."/>
        </authorList>
    </citation>
    <scope>NUCLEOTIDE SEQUENCE [LARGE SCALE GENOMIC DNA]</scope>
    <source>
        <strain evidence="4 5">LSP_Lj1</strain>
    </source>
</reference>
<comment type="cofactor">
    <cofactor evidence="3">
        <name>Mg(2+)</name>
        <dbReference type="ChEBI" id="CHEBI:18420"/>
    </cofactor>
</comment>
<dbReference type="GO" id="GO:0004805">
    <property type="term" value="F:trehalose-phosphatase activity"/>
    <property type="evidence" value="ECO:0007669"/>
    <property type="project" value="UniProtKB-EC"/>
</dbReference>
<dbReference type="NCBIfam" id="TIGR00685">
    <property type="entry name" value="T6PP"/>
    <property type="match status" value="1"/>
</dbReference>
<dbReference type="Gene3D" id="3.40.50.1000">
    <property type="entry name" value="HAD superfamily/HAD-like"/>
    <property type="match status" value="1"/>
</dbReference>
<comment type="function">
    <text evidence="2 3">Removes the phosphate from trehalose 6-phosphate to produce free trehalose.</text>
</comment>
<keyword evidence="5" id="KW-1185">Reference proteome</keyword>
<dbReference type="AlphaFoldDB" id="A0A1R4K6Q0"/>
<dbReference type="Gene3D" id="3.30.70.1020">
    <property type="entry name" value="Trehalose-6-phosphate phosphatase related protein, domain 2"/>
    <property type="match status" value="1"/>
</dbReference>
<keyword evidence="3" id="KW-0479">Metal-binding</keyword>
<keyword evidence="3" id="KW-0460">Magnesium</keyword>
<dbReference type="PANTHER" id="PTHR43768">
    <property type="entry name" value="TREHALOSE 6-PHOSPHATE PHOSPHATASE"/>
    <property type="match status" value="1"/>
</dbReference>
<dbReference type="GO" id="GO:0005992">
    <property type="term" value="P:trehalose biosynthetic process"/>
    <property type="evidence" value="ECO:0007669"/>
    <property type="project" value="UniProtKB-UniPathway"/>
</dbReference>
<name>A0A1R4K6Q0_9ACTN</name>
<dbReference type="EC" id="3.1.3.12" evidence="3"/>
<dbReference type="EMBL" id="FUKQ01000044">
    <property type="protein sequence ID" value="SJN39802.1"/>
    <property type="molecule type" value="Genomic_DNA"/>
</dbReference>
<gene>
    <name evidence="4" type="ORF">FM114_11755</name>
</gene>